<dbReference type="InterPro" id="IPR020845">
    <property type="entry name" value="AMP-binding_CS"/>
</dbReference>
<comment type="cofactor">
    <cofactor evidence="1">
        <name>pantetheine 4'-phosphate</name>
        <dbReference type="ChEBI" id="CHEBI:47942"/>
    </cofactor>
</comment>
<dbReference type="PROSITE" id="PS50075">
    <property type="entry name" value="CARRIER"/>
    <property type="match status" value="1"/>
</dbReference>
<dbReference type="GO" id="GO:0016874">
    <property type="term" value="F:ligase activity"/>
    <property type="evidence" value="ECO:0007669"/>
    <property type="project" value="UniProtKB-KW"/>
</dbReference>
<dbReference type="FunFam" id="3.40.50.12780:FF:000012">
    <property type="entry name" value="Non-ribosomal peptide synthetase"/>
    <property type="match status" value="1"/>
</dbReference>
<dbReference type="InterPro" id="IPR057737">
    <property type="entry name" value="Condensation_MtbB-like"/>
</dbReference>
<dbReference type="Gene3D" id="3.30.559.30">
    <property type="entry name" value="Nonribosomal peptide synthetase, condensation domain"/>
    <property type="match status" value="1"/>
</dbReference>
<dbReference type="InterPro" id="IPR009081">
    <property type="entry name" value="PP-bd_ACP"/>
</dbReference>
<dbReference type="GO" id="GO:0008610">
    <property type="term" value="P:lipid biosynthetic process"/>
    <property type="evidence" value="ECO:0007669"/>
    <property type="project" value="UniProtKB-ARBA"/>
</dbReference>
<comment type="similarity">
    <text evidence="3">Belongs to the ATP-dependent AMP-binding enzyme family.</text>
</comment>
<evidence type="ECO:0000256" key="2">
    <source>
        <dbReference type="ARBA" id="ARBA00004924"/>
    </source>
</evidence>
<dbReference type="GO" id="GO:0005737">
    <property type="term" value="C:cytoplasm"/>
    <property type="evidence" value="ECO:0007669"/>
    <property type="project" value="TreeGrafter"/>
</dbReference>
<proteinExistence type="inferred from homology"/>
<evidence type="ECO:0000256" key="3">
    <source>
        <dbReference type="ARBA" id="ARBA00006432"/>
    </source>
</evidence>
<organism evidence="11 12">
    <name type="scientific">Brevibacillus parabrevis</name>
    <dbReference type="NCBI Taxonomy" id="54914"/>
    <lineage>
        <taxon>Bacteria</taxon>
        <taxon>Bacillati</taxon>
        <taxon>Bacillota</taxon>
        <taxon>Bacilli</taxon>
        <taxon>Bacillales</taxon>
        <taxon>Paenibacillaceae</taxon>
        <taxon>Brevibacillus</taxon>
    </lineage>
</organism>
<dbReference type="FunFam" id="3.30.559.30:FF:000006">
    <property type="entry name" value="Yersiniabactin polyketide/non-ribosomal peptide synthetase"/>
    <property type="match status" value="1"/>
</dbReference>
<dbReference type="Pfam" id="PF08242">
    <property type="entry name" value="Methyltransf_12"/>
    <property type="match status" value="1"/>
</dbReference>
<dbReference type="GO" id="GO:0043041">
    <property type="term" value="P:amino acid activation for nonribosomal peptide biosynthetic process"/>
    <property type="evidence" value="ECO:0007669"/>
    <property type="project" value="TreeGrafter"/>
</dbReference>
<dbReference type="SMART" id="SM00823">
    <property type="entry name" value="PKS_PP"/>
    <property type="match status" value="1"/>
</dbReference>
<dbReference type="InterPro" id="IPR000873">
    <property type="entry name" value="AMP-dep_synth/lig_dom"/>
</dbReference>
<evidence type="ECO:0000256" key="9">
    <source>
        <dbReference type="ARBA" id="ARBA00023268"/>
    </source>
</evidence>
<dbReference type="Proteomes" id="UP000316882">
    <property type="component" value="Unassembled WGS sequence"/>
</dbReference>
<evidence type="ECO:0000256" key="6">
    <source>
        <dbReference type="ARBA" id="ARBA00022598"/>
    </source>
</evidence>
<evidence type="ECO:0000256" key="1">
    <source>
        <dbReference type="ARBA" id="ARBA00001957"/>
    </source>
</evidence>
<dbReference type="Gene3D" id="3.40.50.1820">
    <property type="entry name" value="alpha/beta hydrolase"/>
    <property type="match status" value="1"/>
</dbReference>
<evidence type="ECO:0000256" key="8">
    <source>
        <dbReference type="ARBA" id="ARBA00023194"/>
    </source>
</evidence>
<accession>A0A4Y3PV82</accession>
<dbReference type="Gene3D" id="3.40.50.150">
    <property type="entry name" value="Vaccinia Virus protein VP39"/>
    <property type="match status" value="1"/>
</dbReference>
<dbReference type="InterPro" id="IPR042099">
    <property type="entry name" value="ANL_N_sf"/>
</dbReference>
<dbReference type="Pfam" id="PF00975">
    <property type="entry name" value="Thioesterase"/>
    <property type="match status" value="1"/>
</dbReference>
<evidence type="ECO:0000259" key="10">
    <source>
        <dbReference type="PROSITE" id="PS50075"/>
    </source>
</evidence>
<dbReference type="Gene3D" id="3.40.50.12780">
    <property type="entry name" value="N-terminal domain of ligase-like"/>
    <property type="match status" value="1"/>
</dbReference>
<dbReference type="InterPro" id="IPR045851">
    <property type="entry name" value="AMP-bd_C_sf"/>
</dbReference>
<dbReference type="Pfam" id="PF00550">
    <property type="entry name" value="PP-binding"/>
    <property type="match status" value="1"/>
</dbReference>
<reference evidence="11 12" key="1">
    <citation type="submission" date="2019-06" db="EMBL/GenBank/DDBJ databases">
        <title>Whole genome shotgun sequence of Brevibacillus parabrevis NBRC 12334.</title>
        <authorList>
            <person name="Hosoyama A."/>
            <person name="Uohara A."/>
            <person name="Ohji S."/>
            <person name="Ichikawa N."/>
        </authorList>
    </citation>
    <scope>NUCLEOTIDE SEQUENCE [LARGE SCALE GENOMIC DNA]</scope>
    <source>
        <strain evidence="11 12">NBRC 12334</strain>
    </source>
</reference>
<sequence length="1839" mass="204757">MSQNIQISSIELLTRLREEGVSIWEEAGNLRYKAPKGSLAPEDLQMLREQKAEIVALLQKEAQPVEVVPDPAARFTPFPLTDVQSAYLLGRYELFGYGGVACHIYLELDYEQLDPVRVEEVWNQLIARHDMLRATIDSDGQQRVMAEVPRFNVPYTDTSMLDKAKAGSALEAIRENMGHRVYDTDKWPLYGIAVTKTADRAVLHVSMEFLIADWASIWLLLSEFETLYKEPGKRLPELPITFRDYVLTERTLRETVAYSRDKAYWLSRIDDLPQTPDLPLAKGEVEAGKARFRREFIRLDAAKWDVFKQRAQKRGLTPTAAVMTAYAAVIERWSRNRAFSLNLTLLNRQPLHDRVQDIVGDFTSVSLLAVDWGAERSFQGRAKAIQKQLFEDLDHRLYSGVEVMREVARRRGREAALMPIVFTSAIGLVGIAEGERLSGKIGEYGISQTPQVFIDCQAMDSAEGLQVNWDVREGVFPEKMVDDMFAAFADLLQALVESEQRWEEGGELALPQWQQAERQKINATQAPLPDYALHQPIVAQAMATPDRPAVIDANGQLTYAELVRRAAAIAGKLKELGCREQDRVAIALEKGVDQVAAVLGTLFAGGVYVPIDAKQPLLRRQAMTEQADIRFVLTASGSDAEWPQALQRVDVDQVAEQQTPLILPDTNPDLPAYIIYTSGSTGQPKGVVVSHRAAANTIVDINRRFAVNENDKVLGLAQLNFDLSVYDIFGPLSVGGALVLPQPDRQTDPSHWVELILAHEVTVWDSVPAMMQMLVTYLEGTPEVCLSKLRLAMLSGDWIPLSLPDQMTKRLPFAQTVSLGGATEAAIWSIYHVYKGLLPDWRSIPYGQPLANQGFRVLDAHMRDCPVWVTGELYITGDGLAQGYAGDERLSQERFFLHPEDGQRLYRTGDLGRYRPGGEIEFLGREDNQVKIRGHRIELGEIESALLKHPAVAAAGVVLDEASDEPTLLAIVEPARKPERDRSAEAAEFAQIVSGIGDTAGEIAAHISVQEIEAAMTSLDQAVLYSMLHALQKLGFFAANQVEPLAAVLHPEKILPKYHWLVRRWVARLEQAGLLTALSAEQYRSEQTVSEQLVGECWASAEGIWTKMLGTDGFTAYVRKNAEKLAELLTGEEDPVALLFPEGKWDHVHTLYIEHIMASYLNRCMCLLLQQIAQRHEGKPLRILEVGAGTGATTGNVLQALEGYPIEYVFTDVAPFFIPGAKQRFAKYPHVSFGVFDVDQDYRAQGLSPNSFDVVLAAGVLENARDIPASMSRLRELIRPDGWLVFTEPTIEHLWILASQAFMMMEPGDELRLESSYLDRHDWLAQLQEEEGEPILLLPQEDDKLTALGFHLFAKRMKQERLAVRPQELEAFLKGHVPAYMLPQHLQVVDALPLTGNGKVDRRTLAKWRPAASGTQEMVAASEEKLDELESILAKLWAESLGLASIGRSQSFYEHGADSLIMAQVAGRLRDKLAEDPAQPAIPFDALLRQMLNYPTVADLAEFIRSREQEEQPHTEEAWTIHQQNSASNAVLIPYGTAQEGPLRVVFHAVLGTMDIFRPLLEHLKAQGIGSIVGVAIADMERYCSLDSAELIETVADDYAECLMATGHSELQLIGYSLGGLIAVEVARRLMERGVQVADLVLIDIPPIFTEVDDDLLVETLFIPNLNVSLEQAGFGKVDEQDLARGVMQLVEQHGECIPQGAAVTIGGDAGLDQVGELFGKMAAVSKAERFQAYVEAKARTTGEQMPIEMAEGLCQVFRQSFKAARYTPLPYMGDIRFLLASEPFLFLPRTDDTTLSFWQDVCLGELDVITIEGNHFSCMMEPNVSRLAQLLEAPFTQK</sequence>
<dbReference type="GO" id="GO:0009403">
    <property type="term" value="P:toxin biosynthetic process"/>
    <property type="evidence" value="ECO:0007669"/>
    <property type="project" value="UniProtKB-ARBA"/>
</dbReference>
<dbReference type="InterPro" id="IPR029058">
    <property type="entry name" value="AB_hydrolase_fold"/>
</dbReference>
<dbReference type="GO" id="GO:0031177">
    <property type="term" value="F:phosphopantetheine binding"/>
    <property type="evidence" value="ECO:0007669"/>
    <property type="project" value="InterPro"/>
</dbReference>
<evidence type="ECO:0000256" key="4">
    <source>
        <dbReference type="ARBA" id="ARBA00022450"/>
    </source>
</evidence>
<dbReference type="InterPro" id="IPR001031">
    <property type="entry name" value="Thioesterase"/>
</dbReference>
<dbReference type="GO" id="GO:0017000">
    <property type="term" value="P:antibiotic biosynthetic process"/>
    <property type="evidence" value="ECO:0007669"/>
    <property type="project" value="UniProtKB-KW"/>
</dbReference>
<keyword evidence="4" id="KW-0596">Phosphopantetheine</keyword>
<dbReference type="CDD" id="cd12114">
    <property type="entry name" value="A_NRPS_TlmIV_like"/>
    <property type="match status" value="1"/>
</dbReference>
<dbReference type="PROSITE" id="PS00455">
    <property type="entry name" value="AMP_BINDING"/>
    <property type="match status" value="1"/>
</dbReference>
<keyword evidence="9" id="KW-0511">Multifunctional enzyme</keyword>
<keyword evidence="6" id="KW-0436">Ligase</keyword>
<dbReference type="InterPro" id="IPR029063">
    <property type="entry name" value="SAM-dependent_MTases_sf"/>
</dbReference>
<dbReference type="InterPro" id="IPR010071">
    <property type="entry name" value="AA_adenyl_dom"/>
</dbReference>
<feature type="domain" description="Carrier" evidence="10">
    <location>
        <begin position="1424"/>
        <end position="1508"/>
    </location>
</feature>
<dbReference type="CDD" id="cd19535">
    <property type="entry name" value="Cyc_NRPS"/>
    <property type="match status" value="1"/>
</dbReference>
<dbReference type="FunFam" id="3.30.559.10:FF:000023">
    <property type="entry name" value="Non-ribosomal peptide synthetase"/>
    <property type="match status" value="1"/>
</dbReference>
<dbReference type="SUPFAM" id="SSF56801">
    <property type="entry name" value="Acetyl-CoA synthetase-like"/>
    <property type="match status" value="1"/>
</dbReference>
<keyword evidence="5" id="KW-0597">Phosphoprotein</keyword>
<dbReference type="InterPro" id="IPR044894">
    <property type="entry name" value="TubC_N_sf"/>
</dbReference>
<dbReference type="InterPro" id="IPR020806">
    <property type="entry name" value="PKS_PP-bd"/>
</dbReference>
<protein>
    <submittedName>
        <fullName evidence="11">Non-ribosomal peptide synthetase</fullName>
    </submittedName>
</protein>
<dbReference type="STRING" id="54914.AV540_10165"/>
<gene>
    <name evidence="11" type="ORF">BPA01_46890</name>
</gene>
<comment type="caution">
    <text evidence="11">The sequence shown here is derived from an EMBL/GenBank/DDBJ whole genome shotgun (WGS) entry which is preliminary data.</text>
</comment>
<dbReference type="RefSeq" id="WP_122963809.1">
    <property type="nucleotide sequence ID" value="NZ_BJMH01000033.1"/>
</dbReference>
<dbReference type="InterPro" id="IPR041464">
    <property type="entry name" value="TubC_N"/>
</dbReference>
<dbReference type="Gene3D" id="3.30.559.10">
    <property type="entry name" value="Chloramphenicol acetyltransferase-like domain"/>
    <property type="match status" value="1"/>
</dbReference>
<evidence type="ECO:0000256" key="5">
    <source>
        <dbReference type="ARBA" id="ARBA00022553"/>
    </source>
</evidence>
<dbReference type="Pfam" id="PF00501">
    <property type="entry name" value="AMP-binding"/>
    <property type="match status" value="1"/>
</dbReference>
<dbReference type="Gene3D" id="3.30.300.30">
    <property type="match status" value="2"/>
</dbReference>
<evidence type="ECO:0000313" key="11">
    <source>
        <dbReference type="EMBL" id="GEB35109.1"/>
    </source>
</evidence>
<name>A0A4Y3PV82_BREPA</name>
<dbReference type="SUPFAM" id="SSF53474">
    <property type="entry name" value="alpha/beta-Hydrolases"/>
    <property type="match status" value="1"/>
</dbReference>
<dbReference type="SUPFAM" id="SSF52777">
    <property type="entry name" value="CoA-dependent acyltransferases"/>
    <property type="match status" value="2"/>
</dbReference>
<dbReference type="Gene3D" id="1.10.10.1830">
    <property type="entry name" value="Non-ribosomal peptide synthase, adenylation domain"/>
    <property type="match status" value="1"/>
</dbReference>
<dbReference type="SUPFAM" id="SSF53335">
    <property type="entry name" value="S-adenosyl-L-methionine-dependent methyltransferases"/>
    <property type="match status" value="1"/>
</dbReference>
<dbReference type="InterPro" id="IPR023213">
    <property type="entry name" value="CAT-like_dom_sf"/>
</dbReference>
<keyword evidence="12" id="KW-1185">Reference proteome</keyword>
<dbReference type="SUPFAM" id="SSF47336">
    <property type="entry name" value="ACP-like"/>
    <property type="match status" value="1"/>
</dbReference>
<dbReference type="InterPro" id="IPR001242">
    <property type="entry name" value="Condensation_dom"/>
</dbReference>
<dbReference type="Pfam" id="PF00668">
    <property type="entry name" value="Condensation"/>
    <property type="match status" value="1"/>
</dbReference>
<evidence type="ECO:0000313" key="12">
    <source>
        <dbReference type="Proteomes" id="UP000316882"/>
    </source>
</evidence>
<dbReference type="Pfam" id="PF18563">
    <property type="entry name" value="TubC_N"/>
    <property type="match status" value="1"/>
</dbReference>
<dbReference type="InterPro" id="IPR013217">
    <property type="entry name" value="Methyltransf_12"/>
</dbReference>
<dbReference type="InterPro" id="IPR036736">
    <property type="entry name" value="ACP-like_sf"/>
</dbReference>
<dbReference type="NCBIfam" id="TIGR01733">
    <property type="entry name" value="AA-adenyl-dom"/>
    <property type="match status" value="1"/>
</dbReference>
<comment type="pathway">
    <text evidence="2">Siderophore biosynthesis.</text>
</comment>
<dbReference type="PANTHER" id="PTHR45527">
    <property type="entry name" value="NONRIBOSOMAL PEPTIDE SYNTHETASE"/>
    <property type="match status" value="1"/>
</dbReference>
<dbReference type="Gene3D" id="1.10.1200.10">
    <property type="entry name" value="ACP-like"/>
    <property type="match status" value="1"/>
</dbReference>
<dbReference type="PANTHER" id="PTHR45527:SF10">
    <property type="entry name" value="PYOCHELIN SYNTHASE PCHF"/>
    <property type="match status" value="1"/>
</dbReference>
<dbReference type="EMBL" id="BJMH01000033">
    <property type="protein sequence ID" value="GEB35109.1"/>
    <property type="molecule type" value="Genomic_DNA"/>
</dbReference>
<dbReference type="CDD" id="cd02440">
    <property type="entry name" value="AdoMet_MTases"/>
    <property type="match status" value="1"/>
</dbReference>
<evidence type="ECO:0000256" key="7">
    <source>
        <dbReference type="ARBA" id="ARBA00022737"/>
    </source>
</evidence>
<keyword evidence="7" id="KW-0677">Repeat</keyword>
<keyword evidence="8" id="KW-0045">Antibiotic biosynthesis</keyword>